<sequence length="303" mass="32435">MTEPIVISANITQYYPILLTTVTLHCNVTLGTASKIRWLKDGSTISRNISSRISGGTIDTESLTITNVQNVDGGNYVCQATDAVYNKIVNTDTINVSPVGFPVIEIFPTTYTASYGNQVVIYCNISSASPAVSEVYWQRSTNNQVLKIYNGDVGYQGSSPTTPSLTINFVATANAGIYTCLARNEVGTSNSNTATLTIIGGLLSVHVTPWTSNVAKEESKNISCNVTGTPALTCITWLFKITESTQQLILNTTNRNKYTVGSAQEHYLTVLNFQPGDSGTYICRATNAAGSSSSNPGSTLSYV</sequence>
<proteinExistence type="predicted"/>
<evidence type="ECO:0000256" key="1">
    <source>
        <dbReference type="ARBA" id="ARBA00022729"/>
    </source>
</evidence>
<dbReference type="PROSITE" id="PS50835">
    <property type="entry name" value="IG_LIKE"/>
    <property type="match status" value="3"/>
</dbReference>
<accession>A0A8B6EXT4</accession>
<keyword evidence="2" id="KW-1015">Disulfide bond</keyword>
<dbReference type="OrthoDB" id="382013at2759"/>
<dbReference type="SMART" id="SM00409">
    <property type="entry name" value="IG"/>
    <property type="match status" value="3"/>
</dbReference>
<dbReference type="GO" id="GO:0007156">
    <property type="term" value="P:homophilic cell adhesion via plasma membrane adhesion molecules"/>
    <property type="evidence" value="ECO:0007669"/>
    <property type="project" value="TreeGrafter"/>
</dbReference>
<evidence type="ECO:0000256" key="2">
    <source>
        <dbReference type="ARBA" id="ARBA00023157"/>
    </source>
</evidence>
<feature type="domain" description="Ig-like" evidence="3">
    <location>
        <begin position="102"/>
        <end position="197"/>
    </location>
</feature>
<name>A0A8B6EXT4_MYTGA</name>
<dbReference type="EMBL" id="UYJE01005923">
    <property type="protein sequence ID" value="VDI41659.1"/>
    <property type="molecule type" value="Genomic_DNA"/>
</dbReference>
<dbReference type="Proteomes" id="UP000596742">
    <property type="component" value="Unassembled WGS sequence"/>
</dbReference>
<dbReference type="PANTHER" id="PTHR45080">
    <property type="entry name" value="CONTACTIN 5"/>
    <property type="match status" value="1"/>
</dbReference>
<dbReference type="GO" id="GO:0043025">
    <property type="term" value="C:neuronal cell body"/>
    <property type="evidence" value="ECO:0007669"/>
    <property type="project" value="TreeGrafter"/>
</dbReference>
<feature type="domain" description="Ig-like" evidence="3">
    <location>
        <begin position="209"/>
        <end position="301"/>
    </location>
</feature>
<dbReference type="Pfam" id="PF13927">
    <property type="entry name" value="Ig_3"/>
    <property type="match status" value="2"/>
</dbReference>
<dbReference type="SUPFAM" id="SSF48726">
    <property type="entry name" value="Immunoglobulin"/>
    <property type="match status" value="3"/>
</dbReference>
<dbReference type="GO" id="GO:0008046">
    <property type="term" value="F:axon guidance receptor activity"/>
    <property type="evidence" value="ECO:0007669"/>
    <property type="project" value="TreeGrafter"/>
</dbReference>
<dbReference type="GO" id="GO:0050808">
    <property type="term" value="P:synapse organization"/>
    <property type="evidence" value="ECO:0007669"/>
    <property type="project" value="TreeGrafter"/>
</dbReference>
<dbReference type="CDD" id="cd00096">
    <property type="entry name" value="Ig"/>
    <property type="match status" value="1"/>
</dbReference>
<dbReference type="InterPro" id="IPR013783">
    <property type="entry name" value="Ig-like_fold"/>
</dbReference>
<dbReference type="InterPro" id="IPR050958">
    <property type="entry name" value="Cell_Adh-Cytoskel_Orgn"/>
</dbReference>
<gene>
    <name evidence="4" type="ORF">MGAL_10B066060</name>
</gene>
<keyword evidence="1" id="KW-0732">Signal</keyword>
<dbReference type="GO" id="GO:0030424">
    <property type="term" value="C:axon"/>
    <property type="evidence" value="ECO:0007669"/>
    <property type="project" value="TreeGrafter"/>
</dbReference>
<evidence type="ECO:0000259" key="3">
    <source>
        <dbReference type="PROSITE" id="PS50835"/>
    </source>
</evidence>
<dbReference type="SMART" id="SM00408">
    <property type="entry name" value="IGc2"/>
    <property type="match status" value="3"/>
</dbReference>
<feature type="domain" description="Ig-like" evidence="3">
    <location>
        <begin position="4"/>
        <end position="97"/>
    </location>
</feature>
<dbReference type="PANTHER" id="PTHR45080:SF8">
    <property type="entry name" value="IG-LIKE DOMAIN-CONTAINING PROTEIN"/>
    <property type="match status" value="1"/>
</dbReference>
<dbReference type="PIRSF" id="PIRSF000615">
    <property type="entry name" value="TyrPK_CSF1-R"/>
    <property type="match status" value="1"/>
</dbReference>
<dbReference type="GO" id="GO:0005886">
    <property type="term" value="C:plasma membrane"/>
    <property type="evidence" value="ECO:0007669"/>
    <property type="project" value="TreeGrafter"/>
</dbReference>
<organism evidence="4 5">
    <name type="scientific">Mytilus galloprovincialis</name>
    <name type="common">Mediterranean mussel</name>
    <dbReference type="NCBI Taxonomy" id="29158"/>
    <lineage>
        <taxon>Eukaryota</taxon>
        <taxon>Metazoa</taxon>
        <taxon>Spiralia</taxon>
        <taxon>Lophotrochozoa</taxon>
        <taxon>Mollusca</taxon>
        <taxon>Bivalvia</taxon>
        <taxon>Autobranchia</taxon>
        <taxon>Pteriomorphia</taxon>
        <taxon>Mytilida</taxon>
        <taxon>Mytiloidea</taxon>
        <taxon>Mytilidae</taxon>
        <taxon>Mytilinae</taxon>
        <taxon>Mytilus</taxon>
    </lineage>
</organism>
<dbReference type="Gene3D" id="2.60.40.10">
    <property type="entry name" value="Immunoglobulins"/>
    <property type="match status" value="3"/>
</dbReference>
<dbReference type="InterPro" id="IPR007110">
    <property type="entry name" value="Ig-like_dom"/>
</dbReference>
<dbReference type="InterPro" id="IPR003599">
    <property type="entry name" value="Ig_sub"/>
</dbReference>
<evidence type="ECO:0000313" key="5">
    <source>
        <dbReference type="Proteomes" id="UP000596742"/>
    </source>
</evidence>
<comment type="caution">
    <text evidence="4">The sequence shown here is derived from an EMBL/GenBank/DDBJ whole genome shotgun (WGS) entry which is preliminary data.</text>
</comment>
<dbReference type="InterPro" id="IPR013098">
    <property type="entry name" value="Ig_I-set"/>
</dbReference>
<evidence type="ECO:0000313" key="4">
    <source>
        <dbReference type="EMBL" id="VDI41659.1"/>
    </source>
</evidence>
<feature type="non-terminal residue" evidence="4">
    <location>
        <position position="1"/>
    </location>
</feature>
<dbReference type="InterPro" id="IPR036179">
    <property type="entry name" value="Ig-like_dom_sf"/>
</dbReference>
<dbReference type="AlphaFoldDB" id="A0A8B6EXT4"/>
<keyword evidence="5" id="KW-1185">Reference proteome</keyword>
<reference evidence="4" key="1">
    <citation type="submission" date="2018-11" db="EMBL/GenBank/DDBJ databases">
        <authorList>
            <person name="Alioto T."/>
            <person name="Alioto T."/>
        </authorList>
    </citation>
    <scope>NUCLEOTIDE SEQUENCE</scope>
</reference>
<protein>
    <recommendedName>
        <fullName evidence="3">Ig-like domain-containing protein</fullName>
    </recommendedName>
</protein>
<dbReference type="Pfam" id="PF07679">
    <property type="entry name" value="I-set"/>
    <property type="match status" value="1"/>
</dbReference>
<dbReference type="InterPro" id="IPR003598">
    <property type="entry name" value="Ig_sub2"/>
</dbReference>